<dbReference type="GO" id="GO:0005886">
    <property type="term" value="C:plasma membrane"/>
    <property type="evidence" value="ECO:0007669"/>
    <property type="project" value="UniProtKB-SubCell"/>
</dbReference>
<accession>A0A0F7KEC5</accession>
<dbReference type="PRINTS" id="PR01374">
    <property type="entry name" value="TONBPROTEIN"/>
</dbReference>
<reference evidence="12 15" key="2">
    <citation type="journal article" date="2016" name="Genome Announc.">
        <title>Genome Sequence of Nitrosomonas communis Strain Nm2, a Mesophilic Ammonia-Oxidizing Bacterium Isolated from Mediterranean Soil.</title>
        <authorList>
            <person name="Kozlowski J.A."/>
            <person name="Kits K.D."/>
            <person name="Stein L.Y."/>
        </authorList>
    </citation>
    <scope>NUCLEOTIDE SEQUENCE [LARGE SCALE GENOMIC DNA]</scope>
    <source>
        <strain evidence="12 15">Nm2</strain>
    </source>
</reference>
<keyword evidence="4 10" id="KW-1003">Cell membrane</keyword>
<dbReference type="GO" id="GO:0015031">
    <property type="term" value="P:protein transport"/>
    <property type="evidence" value="ECO:0007669"/>
    <property type="project" value="UniProtKB-UniRule"/>
</dbReference>
<dbReference type="EMBL" id="CP011451">
    <property type="protein sequence ID" value="AKH37179.1"/>
    <property type="molecule type" value="Genomic_DNA"/>
</dbReference>
<dbReference type="PATRIC" id="fig|44574.3.peg.968"/>
<dbReference type="Proteomes" id="UP000183454">
    <property type="component" value="Unassembled WGS sequence"/>
</dbReference>
<organism evidence="12 15">
    <name type="scientific">Nitrosomonas communis</name>
    <dbReference type="NCBI Taxonomy" id="44574"/>
    <lineage>
        <taxon>Bacteria</taxon>
        <taxon>Pseudomonadati</taxon>
        <taxon>Pseudomonadota</taxon>
        <taxon>Betaproteobacteria</taxon>
        <taxon>Nitrosomonadales</taxon>
        <taxon>Nitrosomonadaceae</taxon>
        <taxon>Nitrosomonas</taxon>
    </lineage>
</organism>
<evidence type="ECO:0000313" key="15">
    <source>
        <dbReference type="Proteomes" id="UP000034156"/>
    </source>
</evidence>
<evidence type="ECO:0000313" key="13">
    <source>
        <dbReference type="EMBL" id="SDW86117.1"/>
    </source>
</evidence>
<keyword evidence="5 10" id="KW-0997">Cell inner membrane</keyword>
<feature type="transmembrane region" description="Helical" evidence="10">
    <location>
        <begin position="6"/>
        <end position="29"/>
    </location>
</feature>
<reference evidence="15" key="1">
    <citation type="submission" date="2015-05" db="EMBL/GenBank/DDBJ databases">
        <title>Draft genome of Nitrosomonas communis strain Nm2.</title>
        <authorList>
            <person name="Kozlowski J.A."/>
            <person name="Kits K.D."/>
            <person name="Stein L.Y."/>
        </authorList>
    </citation>
    <scope>NUCLEOTIDE SEQUENCE [LARGE SCALE GENOMIC DNA]</scope>
    <source>
        <strain evidence="15">Nm2</strain>
    </source>
</reference>
<dbReference type="Proteomes" id="UP000324176">
    <property type="component" value="Unassembled WGS sequence"/>
</dbReference>
<dbReference type="NCBIfam" id="TIGR01352">
    <property type="entry name" value="tonB_Cterm"/>
    <property type="match status" value="1"/>
</dbReference>
<evidence type="ECO:0000256" key="3">
    <source>
        <dbReference type="ARBA" id="ARBA00022448"/>
    </source>
</evidence>
<reference evidence="13 16" key="3">
    <citation type="submission" date="2016-10" db="EMBL/GenBank/DDBJ databases">
        <authorList>
            <person name="de Groot N.N."/>
        </authorList>
    </citation>
    <scope>NUCLEOTIDE SEQUENCE [LARGE SCALE GENOMIC DNA]</scope>
    <source>
        <strain evidence="13 16">Nm110</strain>
    </source>
</reference>
<keyword evidence="15" id="KW-1185">Reference proteome</keyword>
<dbReference type="GO" id="GO:0055085">
    <property type="term" value="P:transmembrane transport"/>
    <property type="evidence" value="ECO:0007669"/>
    <property type="project" value="InterPro"/>
</dbReference>
<keyword evidence="6 10" id="KW-0812">Transmembrane</keyword>
<feature type="domain" description="TonB C-terminal" evidence="11">
    <location>
        <begin position="122"/>
        <end position="212"/>
    </location>
</feature>
<dbReference type="EMBL" id="VNHT01000001">
    <property type="protein sequence ID" value="TYP94496.1"/>
    <property type="molecule type" value="Genomic_DNA"/>
</dbReference>
<comment type="similarity">
    <text evidence="2 10">Belongs to the TonB family.</text>
</comment>
<evidence type="ECO:0000256" key="6">
    <source>
        <dbReference type="ARBA" id="ARBA00022692"/>
    </source>
</evidence>
<dbReference type="KEGG" id="nco:AAW31_04040"/>
<sequence length="212" mass="23151">METNKFNRHLAGAISMLLGLILVFGLILVMNHYMGKIEKAPPQEVTEISMTKEIKQEPKKEIKKIEPKKQVARPQAPTPFKGLDTALSGIDLGLLGLGDGKTSDLDDSLIGKTAHTVMTADLVDVPPKPIARGAFKYPPTAKKNGIKGYVVLSVLVETDGSVNQVQVLESNPSGIFDASALQGIRSWQFEPAKYKGEVVKVWAKQKIRFDLS</sequence>
<dbReference type="OrthoDB" id="9792439at2"/>
<evidence type="ECO:0000259" key="11">
    <source>
        <dbReference type="PROSITE" id="PS52015"/>
    </source>
</evidence>
<comment type="function">
    <text evidence="10">Interacts with outer membrane receptor proteins that carry out high-affinity binding and energy dependent uptake into the periplasmic space of specific substrates. It could act to transduce energy from the cytoplasmic membrane to specific energy-requiring processes in the outer membrane, resulting in the release into the periplasm of ligands bound by these outer membrane proteins.</text>
</comment>
<keyword evidence="10" id="KW-0735">Signal-anchor</keyword>
<dbReference type="Proteomes" id="UP000034156">
    <property type="component" value="Chromosome"/>
</dbReference>
<evidence type="ECO:0000256" key="8">
    <source>
        <dbReference type="ARBA" id="ARBA00022989"/>
    </source>
</evidence>
<protein>
    <recommendedName>
        <fullName evidence="10">Protein TonB</fullName>
    </recommendedName>
</protein>
<gene>
    <name evidence="12" type="ORF">AAW31_04040</name>
    <name evidence="14" type="ORF">BCL69_100127</name>
    <name evidence="13" type="ORF">SAMN05421882_103310</name>
</gene>
<keyword evidence="3 10" id="KW-0813">Transport</keyword>
<dbReference type="InterPro" id="IPR006260">
    <property type="entry name" value="TonB/TolA_C"/>
</dbReference>
<dbReference type="RefSeq" id="WP_046849273.1">
    <property type="nucleotide sequence ID" value="NZ_CBDIPD010000045.1"/>
</dbReference>
<dbReference type="GO" id="GO:0030288">
    <property type="term" value="C:outer membrane-bounded periplasmic space"/>
    <property type="evidence" value="ECO:0007669"/>
    <property type="project" value="InterPro"/>
</dbReference>
<dbReference type="GO" id="GO:0031992">
    <property type="term" value="F:energy transducer activity"/>
    <property type="evidence" value="ECO:0007669"/>
    <property type="project" value="InterPro"/>
</dbReference>
<comment type="subcellular location">
    <subcellularLocation>
        <location evidence="1 10">Cell inner membrane</location>
        <topology evidence="1 10">Single-pass membrane protein</topology>
        <orientation evidence="1 10">Periplasmic side</orientation>
    </subcellularLocation>
</comment>
<proteinExistence type="inferred from homology"/>
<evidence type="ECO:0000256" key="5">
    <source>
        <dbReference type="ARBA" id="ARBA00022519"/>
    </source>
</evidence>
<dbReference type="InterPro" id="IPR003538">
    <property type="entry name" value="TonB"/>
</dbReference>
<dbReference type="InterPro" id="IPR037682">
    <property type="entry name" value="TonB_C"/>
</dbReference>
<name>A0A0F7KEC5_9PROT</name>
<keyword evidence="9 10" id="KW-0472">Membrane</keyword>
<reference evidence="14 17" key="4">
    <citation type="submission" date="2019-07" db="EMBL/GenBank/DDBJ databases">
        <title>Active sludge and wastewater microbial communities from Klosterneuburg, Austria.</title>
        <authorList>
            <person name="Wagner M."/>
        </authorList>
    </citation>
    <scope>NUCLEOTIDE SEQUENCE [LARGE SCALE GENOMIC DNA]</scope>
    <source>
        <strain evidence="14 17">Nm2</strain>
    </source>
</reference>
<evidence type="ECO:0000313" key="12">
    <source>
        <dbReference type="EMBL" id="AKH37179.1"/>
    </source>
</evidence>
<evidence type="ECO:0000313" key="17">
    <source>
        <dbReference type="Proteomes" id="UP000324176"/>
    </source>
</evidence>
<dbReference type="AlphaFoldDB" id="A0A0F7KEC5"/>
<keyword evidence="7 10" id="KW-0653">Protein transport</keyword>
<dbReference type="Pfam" id="PF03544">
    <property type="entry name" value="TonB_C"/>
    <property type="match status" value="1"/>
</dbReference>
<evidence type="ECO:0000313" key="14">
    <source>
        <dbReference type="EMBL" id="TYP94496.1"/>
    </source>
</evidence>
<evidence type="ECO:0000256" key="2">
    <source>
        <dbReference type="ARBA" id="ARBA00006555"/>
    </source>
</evidence>
<evidence type="ECO:0000256" key="1">
    <source>
        <dbReference type="ARBA" id="ARBA00004383"/>
    </source>
</evidence>
<dbReference type="GO" id="GO:0015891">
    <property type="term" value="P:siderophore transport"/>
    <property type="evidence" value="ECO:0007669"/>
    <property type="project" value="InterPro"/>
</dbReference>
<dbReference type="InterPro" id="IPR051045">
    <property type="entry name" value="TonB-dependent_transducer"/>
</dbReference>
<dbReference type="Gene3D" id="3.30.1150.10">
    <property type="match status" value="1"/>
</dbReference>
<evidence type="ECO:0000313" key="16">
    <source>
        <dbReference type="Proteomes" id="UP000183454"/>
    </source>
</evidence>
<evidence type="ECO:0000256" key="4">
    <source>
        <dbReference type="ARBA" id="ARBA00022475"/>
    </source>
</evidence>
<dbReference type="PANTHER" id="PTHR33446">
    <property type="entry name" value="PROTEIN TONB-RELATED"/>
    <property type="match status" value="1"/>
</dbReference>
<keyword evidence="8 10" id="KW-1133">Transmembrane helix</keyword>
<dbReference type="PROSITE" id="PS52015">
    <property type="entry name" value="TONB_CTD"/>
    <property type="match status" value="1"/>
</dbReference>
<evidence type="ECO:0000256" key="10">
    <source>
        <dbReference type="RuleBase" id="RU362123"/>
    </source>
</evidence>
<evidence type="ECO:0000256" key="7">
    <source>
        <dbReference type="ARBA" id="ARBA00022927"/>
    </source>
</evidence>
<evidence type="ECO:0000256" key="9">
    <source>
        <dbReference type="ARBA" id="ARBA00023136"/>
    </source>
</evidence>
<dbReference type="SUPFAM" id="SSF74653">
    <property type="entry name" value="TolA/TonB C-terminal domain"/>
    <property type="match status" value="1"/>
</dbReference>
<dbReference type="EMBL" id="FNNH01000033">
    <property type="protein sequence ID" value="SDW86117.1"/>
    <property type="molecule type" value="Genomic_DNA"/>
</dbReference>